<feature type="compositionally biased region" description="Basic and acidic residues" evidence="6">
    <location>
        <begin position="459"/>
        <end position="470"/>
    </location>
</feature>
<evidence type="ECO:0000256" key="2">
    <source>
        <dbReference type="ARBA" id="ARBA00022475"/>
    </source>
</evidence>
<feature type="transmembrane region" description="Helical" evidence="7">
    <location>
        <begin position="350"/>
        <end position="371"/>
    </location>
</feature>
<protein>
    <submittedName>
        <fullName evidence="9">MFS transporter</fullName>
    </submittedName>
</protein>
<keyword evidence="10" id="KW-1185">Reference proteome</keyword>
<dbReference type="Pfam" id="PF07690">
    <property type="entry name" value="MFS_1"/>
    <property type="match status" value="1"/>
</dbReference>
<dbReference type="InterPro" id="IPR036259">
    <property type="entry name" value="MFS_trans_sf"/>
</dbReference>
<feature type="transmembrane region" description="Helical" evidence="7">
    <location>
        <begin position="262"/>
        <end position="281"/>
    </location>
</feature>
<comment type="subcellular location">
    <subcellularLocation>
        <location evidence="1">Cell membrane</location>
        <topology evidence="1">Multi-pass membrane protein</topology>
    </subcellularLocation>
</comment>
<keyword evidence="5 7" id="KW-0472">Membrane</keyword>
<feature type="transmembrane region" description="Helical" evidence="7">
    <location>
        <begin position="287"/>
        <end position="308"/>
    </location>
</feature>
<sequence length="470" mass="48855">MTSTQARPASTPAGPGGAGQSEEPGPAGQSGQSGRGLWHNHDFLKLWSGETVAALGSQVTQLALPLLVLGALGGSASEVGLVTAMQFLPALCVTPFAGLVIDMLDRRLIILVANLVRAVALAVVPVLYLTDSLGVPGLCVIAFVVGAGTAVFDVGYLAYLPALVPQKHLVDANSKLQGSYAVAQIGGSGVGGLLIKALGAWFAILANVVAYLAAFVAMLLIRHREPARDPQAASRPRLADIVTSFGLLWRNRILRMLSLRAGWFNMCEQAILTLFLVYAVKELHMDAGGVGFVLAFGSIASLAGAAVAKRAGNRFGFPRILILASSASSVAPMLLLPTGTGIGTDAGTGWNFALATLTFAVYGFGLTIYNVHVVAFRQTVIPSDVLGRATAAYRMLTYGPFPLGAFLGGVLGERLGLWNSLLVFAVASLAGWVLFVVACTRLPASEPEPEPEPVSESKSASKSESKSASS</sequence>
<evidence type="ECO:0000259" key="8">
    <source>
        <dbReference type="PROSITE" id="PS50850"/>
    </source>
</evidence>
<evidence type="ECO:0000313" key="9">
    <source>
        <dbReference type="EMBL" id="MBW5481898.1"/>
    </source>
</evidence>
<dbReference type="EMBL" id="WTFF01000037">
    <property type="protein sequence ID" value="MBW5481898.1"/>
    <property type="molecule type" value="Genomic_DNA"/>
</dbReference>
<evidence type="ECO:0000313" key="10">
    <source>
        <dbReference type="Proteomes" id="UP000812013"/>
    </source>
</evidence>
<keyword evidence="3 7" id="KW-0812">Transmembrane</keyword>
<feature type="transmembrane region" description="Helical" evidence="7">
    <location>
        <begin position="108"/>
        <end position="128"/>
    </location>
</feature>
<keyword evidence="4 7" id="KW-1133">Transmembrane helix</keyword>
<dbReference type="Gene3D" id="1.20.1250.20">
    <property type="entry name" value="MFS general substrate transporter like domains"/>
    <property type="match status" value="1"/>
</dbReference>
<feature type="transmembrane region" description="Helical" evidence="7">
    <location>
        <begin position="140"/>
        <end position="164"/>
    </location>
</feature>
<evidence type="ECO:0000256" key="6">
    <source>
        <dbReference type="SAM" id="MobiDB-lite"/>
    </source>
</evidence>
<dbReference type="PANTHER" id="PTHR23513">
    <property type="entry name" value="INTEGRAL MEMBRANE EFFLUX PROTEIN-RELATED"/>
    <property type="match status" value="1"/>
</dbReference>
<evidence type="ECO:0000256" key="1">
    <source>
        <dbReference type="ARBA" id="ARBA00004651"/>
    </source>
</evidence>
<reference evidence="9 10" key="1">
    <citation type="submission" date="2019-12" db="EMBL/GenBank/DDBJ databases">
        <title>Genome sequence of Streptomyces bambusae.</title>
        <authorList>
            <person name="Bansal K."/>
            <person name="Choksket S."/>
            <person name="Korpole S."/>
            <person name="Patil P.B."/>
        </authorList>
    </citation>
    <scope>NUCLEOTIDE SEQUENCE [LARGE SCALE GENOMIC DNA]</scope>
    <source>
        <strain evidence="9 10">SK60</strain>
    </source>
</reference>
<dbReference type="CDD" id="cd06173">
    <property type="entry name" value="MFS_MefA_like"/>
    <property type="match status" value="1"/>
</dbReference>
<keyword evidence="2" id="KW-1003">Cell membrane</keyword>
<feature type="region of interest" description="Disordered" evidence="6">
    <location>
        <begin position="444"/>
        <end position="470"/>
    </location>
</feature>
<accession>A0ABS6Z2C9</accession>
<proteinExistence type="predicted"/>
<gene>
    <name evidence="9" type="ORF">GPJ59_08385</name>
</gene>
<evidence type="ECO:0000256" key="4">
    <source>
        <dbReference type="ARBA" id="ARBA00022989"/>
    </source>
</evidence>
<feature type="region of interest" description="Disordered" evidence="6">
    <location>
        <begin position="1"/>
        <end position="34"/>
    </location>
</feature>
<dbReference type="PROSITE" id="PS50850">
    <property type="entry name" value="MFS"/>
    <property type="match status" value="1"/>
</dbReference>
<organism evidence="9 10">
    <name type="scientific">Streptomyces bambusae</name>
    <dbReference type="NCBI Taxonomy" id="1550616"/>
    <lineage>
        <taxon>Bacteria</taxon>
        <taxon>Bacillati</taxon>
        <taxon>Actinomycetota</taxon>
        <taxon>Actinomycetes</taxon>
        <taxon>Kitasatosporales</taxon>
        <taxon>Streptomycetaceae</taxon>
        <taxon>Streptomyces</taxon>
    </lineage>
</organism>
<feature type="compositionally biased region" description="Low complexity" evidence="6">
    <location>
        <begin position="1"/>
        <end position="13"/>
    </location>
</feature>
<feature type="domain" description="Major facilitator superfamily (MFS) profile" evidence="8">
    <location>
        <begin position="42"/>
        <end position="443"/>
    </location>
</feature>
<dbReference type="InterPro" id="IPR020846">
    <property type="entry name" value="MFS_dom"/>
</dbReference>
<dbReference type="Proteomes" id="UP000812013">
    <property type="component" value="Unassembled WGS sequence"/>
</dbReference>
<feature type="transmembrane region" description="Helical" evidence="7">
    <location>
        <begin position="391"/>
        <end position="411"/>
    </location>
</feature>
<dbReference type="InterPro" id="IPR011701">
    <property type="entry name" value="MFS"/>
</dbReference>
<evidence type="ECO:0000256" key="5">
    <source>
        <dbReference type="ARBA" id="ARBA00023136"/>
    </source>
</evidence>
<comment type="caution">
    <text evidence="9">The sequence shown here is derived from an EMBL/GenBank/DDBJ whole genome shotgun (WGS) entry which is preliminary data.</text>
</comment>
<feature type="transmembrane region" description="Helical" evidence="7">
    <location>
        <begin position="417"/>
        <end position="438"/>
    </location>
</feature>
<dbReference type="RefSeq" id="WP_219665835.1">
    <property type="nucleotide sequence ID" value="NZ_WTFF01000037.1"/>
</dbReference>
<evidence type="ECO:0000256" key="3">
    <source>
        <dbReference type="ARBA" id="ARBA00022692"/>
    </source>
</evidence>
<feature type="transmembrane region" description="Helical" evidence="7">
    <location>
        <begin position="201"/>
        <end position="221"/>
    </location>
</feature>
<dbReference type="PANTHER" id="PTHR23513:SF6">
    <property type="entry name" value="MAJOR FACILITATOR SUPERFAMILY ASSOCIATED DOMAIN-CONTAINING PROTEIN"/>
    <property type="match status" value="1"/>
</dbReference>
<dbReference type="SUPFAM" id="SSF103473">
    <property type="entry name" value="MFS general substrate transporter"/>
    <property type="match status" value="1"/>
</dbReference>
<feature type="transmembrane region" description="Helical" evidence="7">
    <location>
        <begin position="320"/>
        <end position="338"/>
    </location>
</feature>
<evidence type="ECO:0000256" key="7">
    <source>
        <dbReference type="SAM" id="Phobius"/>
    </source>
</evidence>
<name>A0ABS6Z2C9_9ACTN</name>